<organism evidence="2 3">
    <name type="scientific">Trichoderma harzianum CBS 226.95</name>
    <dbReference type="NCBI Taxonomy" id="983964"/>
    <lineage>
        <taxon>Eukaryota</taxon>
        <taxon>Fungi</taxon>
        <taxon>Dikarya</taxon>
        <taxon>Ascomycota</taxon>
        <taxon>Pezizomycotina</taxon>
        <taxon>Sordariomycetes</taxon>
        <taxon>Hypocreomycetidae</taxon>
        <taxon>Hypocreales</taxon>
        <taxon>Hypocreaceae</taxon>
        <taxon>Trichoderma</taxon>
    </lineage>
</organism>
<dbReference type="EMBL" id="KZ679682">
    <property type="protein sequence ID" value="PTB53369.1"/>
    <property type="molecule type" value="Genomic_DNA"/>
</dbReference>
<sequence length="169" mass="18053">MAGLAVGVLTVSFYLSLCLVRYSFFLLFSSLYSKRSVSSGLRRWQNGATSRDGFALLVGGNSVRIRTGIERAPLALEGDARQRSFTVAICRSDIMQSVCGDGVNELHAEAAEAAGSGGKGAREEEEELRGCPDKELEMGQARLDCYGVLPGTVPAAGRSGVQILGLRYQ</sequence>
<keyword evidence="1" id="KW-0472">Membrane</keyword>
<dbReference type="GeneID" id="36623925"/>
<dbReference type="RefSeq" id="XP_024773046.1">
    <property type="nucleotide sequence ID" value="XM_024915357.1"/>
</dbReference>
<reference evidence="2 3" key="1">
    <citation type="submission" date="2016-07" db="EMBL/GenBank/DDBJ databases">
        <title>Multiple horizontal gene transfer events from other fungi enriched the ability of initially mycotrophic Trichoderma (Ascomycota) to feed on dead plant biomass.</title>
        <authorList>
            <consortium name="DOE Joint Genome Institute"/>
            <person name="Aerts A."/>
            <person name="Atanasova L."/>
            <person name="Chenthamara K."/>
            <person name="Zhang J."/>
            <person name="Grujic M."/>
            <person name="Henrissat B."/>
            <person name="Kuo A."/>
            <person name="Salamov A."/>
            <person name="Lipzen A."/>
            <person name="Labutti K."/>
            <person name="Barry K."/>
            <person name="Miao Y."/>
            <person name="Rahimi M.J."/>
            <person name="Shen Q."/>
            <person name="Grigoriev I.V."/>
            <person name="Kubicek C.P."/>
            <person name="Druzhinina I.S."/>
        </authorList>
    </citation>
    <scope>NUCLEOTIDE SEQUENCE [LARGE SCALE GENOMIC DNA]</scope>
    <source>
        <strain evidence="2 3">CBS 226.95</strain>
    </source>
</reference>
<evidence type="ECO:0000256" key="1">
    <source>
        <dbReference type="SAM" id="Phobius"/>
    </source>
</evidence>
<protein>
    <submittedName>
        <fullName evidence="2">Uncharacterized protein</fullName>
    </submittedName>
</protein>
<accession>A0A2T4A8G8</accession>
<name>A0A2T4A8G8_TRIHA</name>
<gene>
    <name evidence="2" type="ORF">M431DRAFT_461324</name>
</gene>
<keyword evidence="1" id="KW-1133">Transmembrane helix</keyword>
<evidence type="ECO:0000313" key="3">
    <source>
        <dbReference type="Proteomes" id="UP000241690"/>
    </source>
</evidence>
<proteinExistence type="predicted"/>
<keyword evidence="3" id="KW-1185">Reference proteome</keyword>
<dbReference type="Proteomes" id="UP000241690">
    <property type="component" value="Unassembled WGS sequence"/>
</dbReference>
<dbReference type="AlphaFoldDB" id="A0A2T4A8G8"/>
<keyword evidence="1" id="KW-0812">Transmembrane</keyword>
<feature type="transmembrane region" description="Helical" evidence="1">
    <location>
        <begin position="12"/>
        <end position="33"/>
    </location>
</feature>
<evidence type="ECO:0000313" key="2">
    <source>
        <dbReference type="EMBL" id="PTB53369.1"/>
    </source>
</evidence>